<dbReference type="InterPro" id="IPR019180">
    <property type="entry name" value="Oxidoreductase-like_N"/>
</dbReference>
<dbReference type="GO" id="GO:0005739">
    <property type="term" value="C:mitochondrion"/>
    <property type="evidence" value="ECO:0007669"/>
    <property type="project" value="TreeGrafter"/>
</dbReference>
<organism evidence="3 4">
    <name type="scientific">Rhizodiscina lignyota</name>
    <dbReference type="NCBI Taxonomy" id="1504668"/>
    <lineage>
        <taxon>Eukaryota</taxon>
        <taxon>Fungi</taxon>
        <taxon>Dikarya</taxon>
        <taxon>Ascomycota</taxon>
        <taxon>Pezizomycotina</taxon>
        <taxon>Dothideomycetes</taxon>
        <taxon>Pleosporomycetidae</taxon>
        <taxon>Aulographales</taxon>
        <taxon>Rhizodiscinaceae</taxon>
        <taxon>Rhizodiscina</taxon>
    </lineage>
</organism>
<feature type="domain" description="Oxidoreductase-like" evidence="2">
    <location>
        <begin position="71"/>
        <end position="114"/>
    </location>
</feature>
<reference evidence="3" key="1">
    <citation type="journal article" date="2020" name="Stud. Mycol.">
        <title>101 Dothideomycetes genomes: a test case for predicting lifestyles and emergence of pathogens.</title>
        <authorList>
            <person name="Haridas S."/>
            <person name="Albert R."/>
            <person name="Binder M."/>
            <person name="Bloem J."/>
            <person name="Labutti K."/>
            <person name="Salamov A."/>
            <person name="Andreopoulos B."/>
            <person name="Baker S."/>
            <person name="Barry K."/>
            <person name="Bills G."/>
            <person name="Bluhm B."/>
            <person name="Cannon C."/>
            <person name="Castanera R."/>
            <person name="Culley D."/>
            <person name="Daum C."/>
            <person name="Ezra D."/>
            <person name="Gonzalez J."/>
            <person name="Henrissat B."/>
            <person name="Kuo A."/>
            <person name="Liang C."/>
            <person name="Lipzen A."/>
            <person name="Lutzoni F."/>
            <person name="Magnuson J."/>
            <person name="Mondo S."/>
            <person name="Nolan M."/>
            <person name="Ohm R."/>
            <person name="Pangilinan J."/>
            <person name="Park H.-J."/>
            <person name="Ramirez L."/>
            <person name="Alfaro M."/>
            <person name="Sun H."/>
            <person name="Tritt A."/>
            <person name="Yoshinaga Y."/>
            <person name="Zwiers L.-H."/>
            <person name="Turgeon B."/>
            <person name="Goodwin S."/>
            <person name="Spatafora J."/>
            <person name="Crous P."/>
            <person name="Grigoriev I."/>
        </authorList>
    </citation>
    <scope>NUCLEOTIDE SEQUENCE</scope>
    <source>
        <strain evidence="3">CBS 133067</strain>
    </source>
</reference>
<gene>
    <name evidence="3" type="ORF">NA57DRAFT_76700</name>
</gene>
<feature type="region of interest" description="Disordered" evidence="1">
    <location>
        <begin position="12"/>
        <end position="39"/>
    </location>
</feature>
<keyword evidence="4" id="KW-1185">Reference proteome</keyword>
<evidence type="ECO:0000313" key="4">
    <source>
        <dbReference type="Proteomes" id="UP000799772"/>
    </source>
</evidence>
<dbReference type="Pfam" id="PF09791">
    <property type="entry name" value="Oxidored-like"/>
    <property type="match status" value="1"/>
</dbReference>
<dbReference type="PANTHER" id="PTHR21193">
    <property type="entry name" value="OXIDOREDUCTASE-LIKE DOMAIN-CONTAINING PROTEIN 1"/>
    <property type="match status" value="1"/>
</dbReference>
<name>A0A9P4M9L3_9PEZI</name>
<feature type="region of interest" description="Disordered" evidence="1">
    <location>
        <begin position="111"/>
        <end position="167"/>
    </location>
</feature>
<accession>A0A9P4M9L3</accession>
<dbReference type="EMBL" id="ML978127">
    <property type="protein sequence ID" value="KAF2097899.1"/>
    <property type="molecule type" value="Genomic_DNA"/>
</dbReference>
<comment type="caution">
    <text evidence="3">The sequence shown here is derived from an EMBL/GenBank/DDBJ whole genome shotgun (WGS) entry which is preliminary data.</text>
</comment>
<dbReference type="InterPro" id="IPR039251">
    <property type="entry name" value="OXLD1"/>
</dbReference>
<feature type="compositionally biased region" description="Polar residues" evidence="1">
    <location>
        <begin position="117"/>
        <end position="130"/>
    </location>
</feature>
<proteinExistence type="predicted"/>
<protein>
    <recommendedName>
        <fullName evidence="2">Oxidoreductase-like domain-containing protein</fullName>
    </recommendedName>
</protein>
<evidence type="ECO:0000259" key="2">
    <source>
        <dbReference type="Pfam" id="PF09791"/>
    </source>
</evidence>
<dbReference type="PANTHER" id="PTHR21193:SF3">
    <property type="entry name" value="OXIDOREDUCTASE-LIKE DOMAIN-CONTAINING PROTEIN 1"/>
    <property type="match status" value="1"/>
</dbReference>
<dbReference type="AlphaFoldDB" id="A0A9P4M9L3"/>
<evidence type="ECO:0000313" key="3">
    <source>
        <dbReference type="EMBL" id="KAF2097899.1"/>
    </source>
</evidence>
<dbReference type="OrthoDB" id="10064411at2759"/>
<dbReference type="Proteomes" id="UP000799772">
    <property type="component" value="Unassembled WGS sequence"/>
</dbReference>
<sequence length="202" mass="22000">MPLSGYYAELLSQPLRKTTQATRTPPSPPPAESLPKTDREEVLSKARVIFGSRLAGPAERAEELHKASVEIAGVLVPPKPSEPDNCCMSGCVNCVWDRFRDELEEWASKSAEARSRLQAQRQSGQATGMMSNEPGMPTHVATSMDDDGGGSETNWDSGLELSGKPGDIFEGIPVGIREFMRTEKMLKQKHIQERETATAAAS</sequence>
<evidence type="ECO:0000256" key="1">
    <source>
        <dbReference type="SAM" id="MobiDB-lite"/>
    </source>
</evidence>